<evidence type="ECO:0000256" key="2">
    <source>
        <dbReference type="PIRSR" id="PIRSR601501-1"/>
    </source>
</evidence>
<dbReference type="GO" id="GO:0048038">
    <property type="term" value="F:quinone binding"/>
    <property type="evidence" value="ECO:0007669"/>
    <property type="project" value="InterPro"/>
</dbReference>
<dbReference type="InterPro" id="IPR029014">
    <property type="entry name" value="NiFe-Hase_large"/>
</dbReference>
<dbReference type="InterPro" id="IPR052197">
    <property type="entry name" value="ComplexI_49kDa-like"/>
</dbReference>
<feature type="binding site" evidence="2">
    <location>
        <position position="49"/>
    </location>
    <ligand>
        <name>Mg(2+)</name>
        <dbReference type="ChEBI" id="CHEBI:18420"/>
    </ligand>
</feature>
<evidence type="ECO:0000313" key="5">
    <source>
        <dbReference type="Proteomes" id="UP000029669"/>
    </source>
</evidence>
<dbReference type="eggNOG" id="COG3261">
    <property type="taxonomic scope" value="Bacteria"/>
</dbReference>
<dbReference type="Gene3D" id="1.10.645.10">
    <property type="entry name" value="Cytochrome-c3 Hydrogenase, chain B"/>
    <property type="match status" value="1"/>
</dbReference>
<dbReference type="AlphaFoldDB" id="A0A097ATH9"/>
<feature type="binding site" evidence="2">
    <location>
        <position position="358"/>
    </location>
    <ligand>
        <name>Ni(2+)</name>
        <dbReference type="ChEBI" id="CHEBI:49786"/>
    </ligand>
</feature>
<dbReference type="HOGENOM" id="CLU_015134_1_2_9"/>
<evidence type="ECO:0000313" key="4">
    <source>
        <dbReference type="EMBL" id="AIS53118.1"/>
    </source>
</evidence>
<keyword evidence="2" id="KW-0533">Nickel</keyword>
<feature type="binding site" evidence="2">
    <location>
        <position position="325"/>
    </location>
    <ligand>
        <name>Mg(2+)</name>
        <dbReference type="ChEBI" id="CHEBI:18420"/>
    </ligand>
</feature>
<dbReference type="GO" id="GO:0016651">
    <property type="term" value="F:oxidoreductase activity, acting on NAD(P)H"/>
    <property type="evidence" value="ECO:0007669"/>
    <property type="project" value="InterPro"/>
</dbReference>
<feature type="domain" description="NADH-quinone oxidoreductase subunit D" evidence="3">
    <location>
        <begin position="122"/>
        <end position="288"/>
    </location>
</feature>
<evidence type="ECO:0000259" key="3">
    <source>
        <dbReference type="Pfam" id="PF00346"/>
    </source>
</evidence>
<gene>
    <name evidence="4" type="primary">ech2E</name>
    <name evidence="4" type="ORF">TKV_c19740</name>
</gene>
<organism evidence="4 5">
    <name type="scientific">Thermoanaerobacter kivui</name>
    <name type="common">Acetogenium kivui</name>
    <dbReference type="NCBI Taxonomy" id="2325"/>
    <lineage>
        <taxon>Bacteria</taxon>
        <taxon>Bacillati</taxon>
        <taxon>Bacillota</taxon>
        <taxon>Clostridia</taxon>
        <taxon>Thermoanaerobacterales</taxon>
        <taxon>Thermoanaerobacteraceae</taxon>
        <taxon>Thermoanaerobacter</taxon>
    </lineage>
</organism>
<comment type="cofactor">
    <cofactor evidence="2">
        <name>Fe cation</name>
        <dbReference type="ChEBI" id="CHEBI:24875"/>
    </cofactor>
</comment>
<proteinExistence type="predicted"/>
<keyword evidence="2" id="KW-0479">Metal-binding</keyword>
<dbReference type="PANTHER" id="PTHR43485">
    <property type="entry name" value="HYDROGENASE-4 COMPONENT G"/>
    <property type="match status" value="1"/>
</dbReference>
<keyword evidence="5" id="KW-1185">Reference proteome</keyword>
<dbReference type="SMR" id="A0A097ATH9"/>
<dbReference type="KEGG" id="tki:TKV_c19740"/>
<dbReference type="Pfam" id="PF00374">
    <property type="entry name" value="NiFeSe_Hases"/>
    <property type="match status" value="1"/>
</dbReference>
<dbReference type="GO" id="GO:0051287">
    <property type="term" value="F:NAD binding"/>
    <property type="evidence" value="ECO:0007669"/>
    <property type="project" value="InterPro"/>
</dbReference>
<feature type="binding site" evidence="2">
    <location>
        <position position="68"/>
    </location>
    <ligand>
        <name>Ni(2+)</name>
        <dbReference type="ChEBI" id="CHEBI:49786"/>
    </ligand>
</feature>
<evidence type="ECO:0000256" key="1">
    <source>
        <dbReference type="ARBA" id="ARBA00023002"/>
    </source>
</evidence>
<dbReference type="InterPro" id="IPR001501">
    <property type="entry name" value="Ni-dep_hyd_lsu"/>
</dbReference>
<dbReference type="SUPFAM" id="SSF56762">
    <property type="entry name" value="HydB/Nqo4-like"/>
    <property type="match status" value="1"/>
</dbReference>
<dbReference type="RefSeq" id="WP_201769473.1">
    <property type="nucleotide sequence ID" value="NZ_CP009170.1"/>
</dbReference>
<feature type="binding site" evidence="2">
    <location>
        <position position="71"/>
    </location>
    <ligand>
        <name>Ni(2+)</name>
        <dbReference type="ChEBI" id="CHEBI:49786"/>
    </ligand>
</feature>
<reference evidence="5" key="1">
    <citation type="journal article" date="2015" name="Genome Announc.">
        <title>Whole-Genome Sequences of 80 Environmental and Clinical Isolates of Burkholderia pseudomallei.</title>
        <authorList>
            <person name="Johnson S.L."/>
            <person name="Baker A.L."/>
            <person name="Chain P.S."/>
            <person name="Currie B.J."/>
            <person name="Daligault H.E."/>
            <person name="Davenport K.W."/>
            <person name="Davis C.B."/>
            <person name="Inglis T.J."/>
            <person name="Kaestli M."/>
            <person name="Koren S."/>
            <person name="Mayo M."/>
            <person name="Merritt A.J."/>
            <person name="Price E.P."/>
            <person name="Sarovich D.S."/>
            <person name="Warner J."/>
            <person name="Rosovitz M.J."/>
        </authorList>
    </citation>
    <scope>NUCLEOTIDE SEQUENCE [LARGE SCALE GENOMIC DNA]</scope>
    <source>
        <strain evidence="5">DSM 2030</strain>
    </source>
</reference>
<feature type="binding site" evidence="2">
    <location>
        <position position="361"/>
    </location>
    <ligand>
        <name>Fe cation</name>
        <dbReference type="ChEBI" id="CHEBI:24875"/>
    </ligand>
</feature>
<sequence>MTYIKRNFALPIGPFHIALEEPVHFKIESEGNIVKDVSIEIGHVHRSIEFLACTKNFYQVIPLVERVCGICSHSHPICFVQAIEDIAKIEVPIRARYLRTLVGELERIHSHLLNVGIACEVMGFQTLFIKFFNTRENIKDLMEAITGHRGNYAFNTIGGVRRDINDIESIRQCVKRVKEETKKLIDESLENPTFVTRTKGIGILGHEDAINLSVVGPVARASGVSFDLRKDAHIPGGAYEFLEFDKIVEKDGDVLARIKVRLLEIRESIKIIEQVLNQLPDGPINLDKLPSIPKGIGIGRWEAPRGENLYYCITDGSDIPFRLKIRVPSYVNLHAVKNMLIGQDISDVTLIVASIDPCYSCTQR</sequence>
<comment type="cofactor">
    <cofactor evidence="2">
        <name>Ni(2+)</name>
        <dbReference type="ChEBI" id="CHEBI:49786"/>
    </cofactor>
</comment>
<feature type="domain" description="NADH-quinone oxidoreductase subunit D" evidence="3">
    <location>
        <begin position="291"/>
        <end position="364"/>
    </location>
</feature>
<dbReference type="Proteomes" id="UP000029669">
    <property type="component" value="Chromosome"/>
</dbReference>
<accession>A0A097ATH9</accession>
<dbReference type="GO" id="GO:0016151">
    <property type="term" value="F:nickel cation binding"/>
    <property type="evidence" value="ECO:0007669"/>
    <property type="project" value="InterPro"/>
</dbReference>
<name>A0A097ATH9_THEKI</name>
<keyword evidence="1" id="KW-0560">Oxidoreductase</keyword>
<protein>
    <submittedName>
        <fullName evidence="4">Ech-type complex subunit Ech2E</fullName>
    </submittedName>
</protein>
<keyword evidence="2" id="KW-0408">Iron</keyword>
<dbReference type="EMBL" id="CP009170">
    <property type="protein sequence ID" value="AIS53118.1"/>
    <property type="molecule type" value="Genomic_DNA"/>
</dbReference>
<dbReference type="STRING" id="2325.TKV_c19740"/>
<feature type="binding site" evidence="2">
    <location>
        <position position="71"/>
    </location>
    <ligand>
        <name>Fe cation</name>
        <dbReference type="ChEBI" id="CHEBI:24875"/>
    </ligand>
</feature>
<dbReference type="Pfam" id="PF00346">
    <property type="entry name" value="Complex1_49kDa"/>
    <property type="match status" value="2"/>
</dbReference>
<dbReference type="PANTHER" id="PTHR43485:SF1">
    <property type="entry name" value="FORMATE HYDROGENLYASE SUBUNIT 5-RELATED"/>
    <property type="match status" value="1"/>
</dbReference>
<dbReference type="InterPro" id="IPR001135">
    <property type="entry name" value="NADH_Q_OxRdtase_suD"/>
</dbReference>
<keyword evidence="2" id="KW-0460">Magnesium</keyword>